<dbReference type="Pfam" id="PF15865">
    <property type="entry name" value="Fanconi_A_N"/>
    <property type="match status" value="1"/>
</dbReference>
<dbReference type="AlphaFoldDB" id="A0AAV4Q484"/>
<comment type="caution">
    <text evidence="3">The sequence shown here is derived from an EMBL/GenBank/DDBJ whole genome shotgun (WGS) entry which is preliminary data.</text>
</comment>
<dbReference type="PANTHER" id="PTHR12047">
    <property type="entry name" value="FANCONI ANEMIA GROUP A PROTEIN"/>
    <property type="match status" value="1"/>
</dbReference>
<gene>
    <name evidence="3" type="primary">FANCA</name>
    <name evidence="3" type="ORF">CEXT_61311</name>
</gene>
<accession>A0AAV4Q484</accession>
<dbReference type="EMBL" id="BPLR01005667">
    <property type="protein sequence ID" value="GIY04102.1"/>
    <property type="molecule type" value="Genomic_DNA"/>
</dbReference>
<dbReference type="PANTHER" id="PTHR12047:SF2">
    <property type="entry name" value="FANCONI ANEMIA GROUP A PROTEIN"/>
    <property type="match status" value="1"/>
</dbReference>
<proteinExistence type="predicted"/>
<evidence type="ECO:0000313" key="3">
    <source>
        <dbReference type="EMBL" id="GIY04102.1"/>
    </source>
</evidence>
<evidence type="ECO:0000259" key="2">
    <source>
        <dbReference type="Pfam" id="PF24781"/>
    </source>
</evidence>
<dbReference type="InterPro" id="IPR031729">
    <property type="entry name" value="Fanconi_A_N"/>
</dbReference>
<organism evidence="3 4">
    <name type="scientific">Caerostris extrusa</name>
    <name type="common">Bark spider</name>
    <name type="synonym">Caerostris bankana</name>
    <dbReference type="NCBI Taxonomy" id="172846"/>
    <lineage>
        <taxon>Eukaryota</taxon>
        <taxon>Metazoa</taxon>
        <taxon>Ecdysozoa</taxon>
        <taxon>Arthropoda</taxon>
        <taxon>Chelicerata</taxon>
        <taxon>Arachnida</taxon>
        <taxon>Araneae</taxon>
        <taxon>Araneomorphae</taxon>
        <taxon>Entelegynae</taxon>
        <taxon>Araneoidea</taxon>
        <taxon>Araneidae</taxon>
        <taxon>Caerostris</taxon>
    </lineage>
</organism>
<dbReference type="GO" id="GO:0043240">
    <property type="term" value="C:Fanconi anaemia nuclear complex"/>
    <property type="evidence" value="ECO:0007669"/>
    <property type="project" value="InterPro"/>
</dbReference>
<evidence type="ECO:0000313" key="4">
    <source>
        <dbReference type="Proteomes" id="UP001054945"/>
    </source>
</evidence>
<feature type="domain" description="Fanconi anaemia group A protein N-terminal" evidence="1">
    <location>
        <begin position="236"/>
        <end position="292"/>
    </location>
</feature>
<evidence type="ECO:0000259" key="1">
    <source>
        <dbReference type="Pfam" id="PF15865"/>
    </source>
</evidence>
<sequence length="385" mass="45099">MACFQNNSLIAAKMLIDVFSKKHNDEFNLFLAPLERIALVRMCMNIKSLMKWNFDFEQFYDILSEVPNLKIEVFWTLHVLSIFPFDTYLIKLKSPNILNLLKRNLCSLFLMDIEGDAPEFFQMSILSHFIRKTFNGTGEEIEKVYASVIRDFLEELFSSRKEDISTGRMKTLYSLWKCGLIEIDAFHEFCVSALYQFVKEPYSTVMEAYDLQENFISTAYKLWLAQFENCLLIKNPEVFTFLIDTLSTLVPYEKNVAILKVGLEKPFSVPSSCQSIYNDYIVLLKTRINDLEPQVQPEDLINKLLLMYQDTGRIPSYVMEASLMRKHYFVNEFLPVLLSPRIIPAIPDIRERFIDELHRIGKIPNVILQKYKTLCSQEKQKLLKN</sequence>
<name>A0AAV4Q484_CAEEX</name>
<dbReference type="Pfam" id="PF24781">
    <property type="entry name" value="FANCA_helical"/>
    <property type="match status" value="1"/>
</dbReference>
<protein>
    <submittedName>
        <fullName evidence="3">Fanconi anemia group A protein</fullName>
    </submittedName>
</protein>
<dbReference type="InterPro" id="IPR055386">
    <property type="entry name" value="FANCA_helical"/>
</dbReference>
<feature type="domain" description="Fanconi anaemia group A protein helical" evidence="2">
    <location>
        <begin position="294"/>
        <end position="375"/>
    </location>
</feature>
<dbReference type="Proteomes" id="UP001054945">
    <property type="component" value="Unassembled WGS sequence"/>
</dbReference>
<keyword evidence="4" id="KW-1185">Reference proteome</keyword>
<reference evidence="3 4" key="1">
    <citation type="submission" date="2021-06" db="EMBL/GenBank/DDBJ databases">
        <title>Caerostris extrusa draft genome.</title>
        <authorList>
            <person name="Kono N."/>
            <person name="Arakawa K."/>
        </authorList>
    </citation>
    <scope>NUCLEOTIDE SEQUENCE [LARGE SCALE GENOMIC DNA]</scope>
</reference>
<dbReference type="InterPro" id="IPR003516">
    <property type="entry name" value="FANCA"/>
</dbReference>
<dbReference type="GO" id="GO:0036297">
    <property type="term" value="P:interstrand cross-link repair"/>
    <property type="evidence" value="ECO:0007669"/>
    <property type="project" value="InterPro"/>
</dbReference>